<feature type="domain" description="Chitin-binding type-2" evidence="7">
    <location>
        <begin position="108"/>
        <end position="167"/>
    </location>
</feature>
<keyword evidence="9" id="KW-1185">Reference proteome</keyword>
<dbReference type="PROSITE" id="PS50940">
    <property type="entry name" value="CHIT_BIND_II"/>
    <property type="match status" value="2"/>
</dbReference>
<dbReference type="AlphaFoldDB" id="A0AAV2PBI7"/>
<evidence type="ECO:0000256" key="1">
    <source>
        <dbReference type="ARBA" id="ARBA00022669"/>
    </source>
</evidence>
<dbReference type="GO" id="GO:0008061">
    <property type="term" value="F:chitin binding"/>
    <property type="evidence" value="ECO:0007669"/>
    <property type="project" value="UniProtKB-KW"/>
</dbReference>
<dbReference type="SUPFAM" id="SSF57625">
    <property type="entry name" value="Invertebrate chitin-binding proteins"/>
    <property type="match status" value="2"/>
</dbReference>
<dbReference type="PANTHER" id="PTHR23301:SF0">
    <property type="entry name" value="CHITIN-BINDING TYPE-2 DOMAIN-CONTAINING PROTEIN-RELATED"/>
    <property type="match status" value="1"/>
</dbReference>
<feature type="signal peptide" evidence="6">
    <location>
        <begin position="1"/>
        <end position="20"/>
    </location>
</feature>
<sequence>MKGIYIIAIVFVASWTVIIANEDFNRDKSKFIREEDLDKIPTRCPLQDTNDTVHLAHEIDCTKFYKCAWGKRLPFDCPWIDEAKTQRLHFNKWKQFCDWPEQAGCSNCPGNEEDGYPPVKLTYTISSCNQYYECSRGEKLLRFCPSGVCFSATCQDCVRNRTSGNCD</sequence>
<keyword evidence="1" id="KW-0147">Chitin-binding</keyword>
<dbReference type="EMBL" id="OZ034832">
    <property type="protein sequence ID" value="CAL1689843.1"/>
    <property type="molecule type" value="Genomic_DNA"/>
</dbReference>
<feature type="chain" id="PRO_5043539448" description="Chitin-binding type-2 domain-containing protein" evidence="6">
    <location>
        <begin position="21"/>
        <end position="167"/>
    </location>
</feature>
<evidence type="ECO:0000256" key="2">
    <source>
        <dbReference type="ARBA" id="ARBA00022729"/>
    </source>
</evidence>
<keyword evidence="3" id="KW-0677">Repeat</keyword>
<name>A0AAV2PBI7_9HYME</name>
<dbReference type="InterPro" id="IPR002557">
    <property type="entry name" value="Chitin-bd_dom"/>
</dbReference>
<evidence type="ECO:0000313" key="8">
    <source>
        <dbReference type="EMBL" id="CAL1689843.1"/>
    </source>
</evidence>
<dbReference type="Pfam" id="PF01607">
    <property type="entry name" value="CBM_14"/>
    <property type="match status" value="2"/>
</dbReference>
<proteinExistence type="predicted"/>
<dbReference type="Gene3D" id="2.170.140.10">
    <property type="entry name" value="Chitin binding domain"/>
    <property type="match status" value="1"/>
</dbReference>
<keyword evidence="4" id="KW-1015">Disulfide bond</keyword>
<evidence type="ECO:0000259" key="7">
    <source>
        <dbReference type="PROSITE" id="PS50940"/>
    </source>
</evidence>
<protein>
    <recommendedName>
        <fullName evidence="7">Chitin-binding type-2 domain-containing protein</fullName>
    </recommendedName>
</protein>
<dbReference type="InterPro" id="IPR051940">
    <property type="entry name" value="Chitin_bind-dev_reg"/>
</dbReference>
<reference evidence="8" key="1">
    <citation type="submission" date="2024-04" db="EMBL/GenBank/DDBJ databases">
        <authorList>
            <consortium name="Molecular Ecology Group"/>
        </authorList>
    </citation>
    <scope>NUCLEOTIDE SEQUENCE</scope>
</reference>
<keyword evidence="5" id="KW-0325">Glycoprotein</keyword>
<dbReference type="SMART" id="SM00494">
    <property type="entry name" value="ChtBD2"/>
    <property type="match status" value="2"/>
</dbReference>
<evidence type="ECO:0000256" key="6">
    <source>
        <dbReference type="SAM" id="SignalP"/>
    </source>
</evidence>
<feature type="domain" description="Chitin-binding type-2" evidence="7">
    <location>
        <begin position="41"/>
        <end position="107"/>
    </location>
</feature>
<evidence type="ECO:0000256" key="5">
    <source>
        <dbReference type="ARBA" id="ARBA00023180"/>
    </source>
</evidence>
<gene>
    <name evidence="8" type="ORF">LPLAT_LOCUS14678</name>
</gene>
<evidence type="ECO:0000256" key="3">
    <source>
        <dbReference type="ARBA" id="ARBA00022737"/>
    </source>
</evidence>
<evidence type="ECO:0000313" key="9">
    <source>
        <dbReference type="Proteomes" id="UP001497644"/>
    </source>
</evidence>
<dbReference type="PANTHER" id="PTHR23301">
    <property type="entry name" value="CHITIN BINDING PERITROPHIN-A"/>
    <property type="match status" value="1"/>
</dbReference>
<dbReference type="GO" id="GO:0005576">
    <property type="term" value="C:extracellular region"/>
    <property type="evidence" value="ECO:0007669"/>
    <property type="project" value="InterPro"/>
</dbReference>
<evidence type="ECO:0000256" key="4">
    <source>
        <dbReference type="ARBA" id="ARBA00023157"/>
    </source>
</evidence>
<accession>A0AAV2PBI7</accession>
<dbReference type="Proteomes" id="UP001497644">
    <property type="component" value="Chromosome 9"/>
</dbReference>
<dbReference type="InterPro" id="IPR036508">
    <property type="entry name" value="Chitin-bd_dom_sf"/>
</dbReference>
<keyword evidence="2 6" id="KW-0732">Signal</keyword>
<organism evidence="8 9">
    <name type="scientific">Lasius platythorax</name>
    <dbReference type="NCBI Taxonomy" id="488582"/>
    <lineage>
        <taxon>Eukaryota</taxon>
        <taxon>Metazoa</taxon>
        <taxon>Ecdysozoa</taxon>
        <taxon>Arthropoda</taxon>
        <taxon>Hexapoda</taxon>
        <taxon>Insecta</taxon>
        <taxon>Pterygota</taxon>
        <taxon>Neoptera</taxon>
        <taxon>Endopterygota</taxon>
        <taxon>Hymenoptera</taxon>
        <taxon>Apocrita</taxon>
        <taxon>Aculeata</taxon>
        <taxon>Formicoidea</taxon>
        <taxon>Formicidae</taxon>
        <taxon>Formicinae</taxon>
        <taxon>Lasius</taxon>
        <taxon>Lasius</taxon>
    </lineage>
</organism>